<protein>
    <submittedName>
        <fullName evidence="1">Uncharacterized protein</fullName>
    </submittedName>
</protein>
<evidence type="ECO:0000313" key="2">
    <source>
        <dbReference type="Proteomes" id="UP000728032"/>
    </source>
</evidence>
<gene>
    <name evidence="1" type="ORF">ONB1V03_LOCUS20368</name>
</gene>
<sequence>MSPMSGRSVIIETIAITSESVSLIGRTLREVLTLVANGLAANQTSTHLRVDVIDGQKSPQQQVIPYIPLMDVRSALFRDKCADKLLTLFSTKTATHPPMSAINVCERIARTIRHIRDSVNASKDAITRVEMTYICGRHRDQVMEDFCQLLAKKQIDLSFLSMLNIVCIESTREATNGFKPLVCGPTGAVIAGATR</sequence>
<dbReference type="OrthoDB" id="6529427at2759"/>
<dbReference type="Proteomes" id="UP000728032">
    <property type="component" value="Unassembled WGS sequence"/>
</dbReference>
<reference evidence="1" key="1">
    <citation type="submission" date="2020-11" db="EMBL/GenBank/DDBJ databases">
        <authorList>
            <person name="Tran Van P."/>
        </authorList>
    </citation>
    <scope>NUCLEOTIDE SEQUENCE</scope>
</reference>
<name>A0A7R9MPQ0_9ACAR</name>
<feature type="non-terminal residue" evidence="1">
    <location>
        <position position="195"/>
    </location>
</feature>
<evidence type="ECO:0000313" key="1">
    <source>
        <dbReference type="EMBL" id="CAD7663810.1"/>
    </source>
</evidence>
<proteinExistence type="predicted"/>
<dbReference type="EMBL" id="CAJPVJ010034575">
    <property type="protein sequence ID" value="CAG2180947.1"/>
    <property type="molecule type" value="Genomic_DNA"/>
</dbReference>
<dbReference type="EMBL" id="OC949400">
    <property type="protein sequence ID" value="CAD7663810.1"/>
    <property type="molecule type" value="Genomic_DNA"/>
</dbReference>
<dbReference type="AlphaFoldDB" id="A0A7R9MPQ0"/>
<keyword evidence="2" id="KW-1185">Reference proteome</keyword>
<accession>A0A7R9MPQ0</accession>
<organism evidence="1">
    <name type="scientific">Oppiella nova</name>
    <dbReference type="NCBI Taxonomy" id="334625"/>
    <lineage>
        <taxon>Eukaryota</taxon>
        <taxon>Metazoa</taxon>
        <taxon>Ecdysozoa</taxon>
        <taxon>Arthropoda</taxon>
        <taxon>Chelicerata</taxon>
        <taxon>Arachnida</taxon>
        <taxon>Acari</taxon>
        <taxon>Acariformes</taxon>
        <taxon>Sarcoptiformes</taxon>
        <taxon>Oribatida</taxon>
        <taxon>Brachypylina</taxon>
        <taxon>Oppioidea</taxon>
        <taxon>Oppiidae</taxon>
        <taxon>Oppiella</taxon>
    </lineage>
</organism>